<sequence length="218" mass="24023">FILKPSPRVPLTSVRLMELLMETGIPDGVVNMVHGGVESVDWICKHPSIKAISFVGGNAAGEFIYRTGAAHGKRVQANMGAKNHCVVMPDADKEDALNMVANAAFGAAGQRCMALSVPVFVGEAREWLPELVERAKKFKAGHVSRSFRYVTTGYLLQVLIHRPDDVHLYTHIVLDEVHERTLDSDFLSLICKRLLLRPENGDTKLVIMSATLNSDLFS</sequence>
<evidence type="ECO:0000256" key="1">
    <source>
        <dbReference type="ARBA" id="ARBA00009986"/>
    </source>
</evidence>
<keyword evidence="7" id="KW-1185">Reference proteome</keyword>
<dbReference type="InterPro" id="IPR016161">
    <property type="entry name" value="Ald_DH/histidinol_DH"/>
</dbReference>
<proteinExistence type="inferred from homology"/>
<evidence type="ECO:0000313" key="6">
    <source>
        <dbReference type="EMBL" id="KAF4754877.1"/>
    </source>
</evidence>
<dbReference type="Pfam" id="PF00171">
    <property type="entry name" value="Aldedh"/>
    <property type="match status" value="1"/>
</dbReference>
<evidence type="ECO:0000256" key="2">
    <source>
        <dbReference type="ARBA" id="ARBA00013048"/>
    </source>
</evidence>
<comment type="similarity">
    <text evidence="1">Belongs to the aldehyde dehydrogenase family.</text>
</comment>
<dbReference type="InterPro" id="IPR016162">
    <property type="entry name" value="Ald_DH_N"/>
</dbReference>
<dbReference type="PROSITE" id="PS51192">
    <property type="entry name" value="HELICASE_ATP_BIND_1"/>
    <property type="match status" value="1"/>
</dbReference>
<dbReference type="SUPFAM" id="SSF53720">
    <property type="entry name" value="ALDH-like"/>
    <property type="match status" value="1"/>
</dbReference>
<dbReference type="Gene3D" id="3.40.50.300">
    <property type="entry name" value="P-loop containing nucleotide triphosphate hydrolases"/>
    <property type="match status" value="1"/>
</dbReference>
<name>A0A7J6UCF8_PEROL</name>
<dbReference type="PANTHER" id="PTHR43866">
    <property type="entry name" value="MALONATE-SEMIALDEHYDE DEHYDROGENASE"/>
    <property type="match status" value="1"/>
</dbReference>
<dbReference type="Gene3D" id="3.40.605.10">
    <property type="entry name" value="Aldehyde Dehydrogenase, Chain A, domain 1"/>
    <property type="match status" value="1"/>
</dbReference>
<dbReference type="InterPro" id="IPR027417">
    <property type="entry name" value="P-loop_NTPase"/>
</dbReference>
<dbReference type="SUPFAM" id="SSF52540">
    <property type="entry name" value="P-loop containing nucleoside triphosphate hydrolases"/>
    <property type="match status" value="1"/>
</dbReference>
<evidence type="ECO:0000259" key="5">
    <source>
        <dbReference type="PROSITE" id="PS51192"/>
    </source>
</evidence>
<accession>A0A7J6UCF8</accession>
<dbReference type="AlphaFoldDB" id="A0A7J6UCF8"/>
<protein>
    <recommendedName>
        <fullName evidence="2">methylmalonate-semialdehyde dehydrogenase (CoA acylating)</fullName>
        <ecNumber evidence="2">1.2.1.27</ecNumber>
    </recommendedName>
</protein>
<organism evidence="6 7">
    <name type="scientific">Perkinsus olseni</name>
    <name type="common">Perkinsus atlanticus</name>
    <dbReference type="NCBI Taxonomy" id="32597"/>
    <lineage>
        <taxon>Eukaryota</taxon>
        <taxon>Sar</taxon>
        <taxon>Alveolata</taxon>
        <taxon>Perkinsozoa</taxon>
        <taxon>Perkinsea</taxon>
        <taxon>Perkinsida</taxon>
        <taxon>Perkinsidae</taxon>
        <taxon>Perkinsus</taxon>
    </lineage>
</organism>
<keyword evidence="4" id="KW-0520">NAD</keyword>
<dbReference type="GO" id="GO:0006210">
    <property type="term" value="P:thymine catabolic process"/>
    <property type="evidence" value="ECO:0007669"/>
    <property type="project" value="TreeGrafter"/>
</dbReference>
<comment type="caution">
    <text evidence="6">The sequence shown here is derived from an EMBL/GenBank/DDBJ whole genome shotgun (WGS) entry which is preliminary data.</text>
</comment>
<dbReference type="GO" id="GO:0006574">
    <property type="term" value="P:L-valine catabolic process"/>
    <property type="evidence" value="ECO:0007669"/>
    <property type="project" value="TreeGrafter"/>
</dbReference>
<dbReference type="InterPro" id="IPR016160">
    <property type="entry name" value="Ald_DH_CS_CYS"/>
</dbReference>
<dbReference type="PROSITE" id="PS00070">
    <property type="entry name" value="ALDEHYDE_DEHYDR_CYS"/>
    <property type="match status" value="1"/>
</dbReference>
<feature type="non-terminal residue" evidence="6">
    <location>
        <position position="218"/>
    </location>
</feature>
<gene>
    <name evidence="6" type="primary">ALDH6A1</name>
    <name evidence="6" type="ORF">FOZ63_025857</name>
</gene>
<dbReference type="InterPro" id="IPR014001">
    <property type="entry name" value="Helicase_ATP-bd"/>
</dbReference>
<reference evidence="6 7" key="1">
    <citation type="submission" date="2020-04" db="EMBL/GenBank/DDBJ databases">
        <title>Perkinsus olseni comparative genomics.</title>
        <authorList>
            <person name="Bogema D.R."/>
        </authorList>
    </citation>
    <scope>NUCLEOTIDE SEQUENCE [LARGE SCALE GENOMIC DNA]</scope>
    <source>
        <strain evidence="6 7">ATCC PRA-207</strain>
    </source>
</reference>
<evidence type="ECO:0000256" key="4">
    <source>
        <dbReference type="ARBA" id="ARBA00023027"/>
    </source>
</evidence>
<dbReference type="InterPro" id="IPR015590">
    <property type="entry name" value="Aldehyde_DH_dom"/>
</dbReference>
<keyword evidence="3" id="KW-0560">Oxidoreductase</keyword>
<dbReference type="EC" id="1.2.1.27" evidence="2"/>
<feature type="non-terminal residue" evidence="6">
    <location>
        <position position="1"/>
    </location>
</feature>
<dbReference type="EMBL" id="JABANO010004628">
    <property type="protein sequence ID" value="KAF4754877.1"/>
    <property type="molecule type" value="Genomic_DNA"/>
</dbReference>
<dbReference type="PANTHER" id="PTHR43866:SF3">
    <property type="entry name" value="METHYLMALONATE-SEMIALDEHYDE DEHYDROGENASE [ACYLATING], MITOCHONDRIAL"/>
    <property type="match status" value="1"/>
</dbReference>
<dbReference type="InterPro" id="IPR010061">
    <property type="entry name" value="MeMal-semiAld_DH"/>
</dbReference>
<feature type="domain" description="Helicase ATP-binding" evidence="5">
    <location>
        <begin position="149"/>
        <end position="218"/>
    </location>
</feature>
<dbReference type="GO" id="GO:0004491">
    <property type="term" value="F:methylmalonate-semialdehyde dehydrogenase (acylating, NAD) activity"/>
    <property type="evidence" value="ECO:0007669"/>
    <property type="project" value="UniProtKB-EC"/>
</dbReference>
<evidence type="ECO:0000256" key="3">
    <source>
        <dbReference type="ARBA" id="ARBA00023002"/>
    </source>
</evidence>
<dbReference type="Proteomes" id="UP000553632">
    <property type="component" value="Unassembled WGS sequence"/>
</dbReference>
<evidence type="ECO:0000313" key="7">
    <source>
        <dbReference type="Proteomes" id="UP000553632"/>
    </source>
</evidence>